<sequence length="1342" mass="149081">MCTAQLLHTRFYTQHPDRLEFSKTTVCITCMFLACKAEETVKKLRDIILAAHTVIFPEKDILSADDHEIEVLRADVIRCEAALLEMLNFCFDFPHPHPLVVKFGKCLKAYPCDFRRTHLDHALMTFMFVMSSNAWLLRLFTSQFFNSWLAVTYLDKYLGSVGIQHYLCRELRRFPLEEIEFFLPQLCHLLLTRPDESVALEALLLDFCESSTHICLIMVWYLQSYLSDFGNAPHSPSFRLCRRMLVQCQEIIFSDETVEDDQDNISELDSASSGTVTVRGRMNAIRRLLSKDGPLGTMRSRLSGKLGSRLWRIQVRENAPAALVGMGSILGAVASPILGLNAGEIAMIQGRRSRLDSQAFDTQTMIYQERAESSFSASDSKLNKANGPGTESEDIEDSSKPAQSEAPLLANDDGQADQSVLSQGNTAVDLTQSLPSLAISRSATSTAIMTDHTALTLPDSLLHHSSPSRPPTLEEFYQGKAFSVKRYYDLEKTRHARNESRNLPSSATHSLRAHRQRAATLETHRGASDDQGVGSDTVGRHGAREPSANPLLRQSYPASQPPLTSPVSLSFDETRRGSGGGSRTNGTSEFSHSDDPSAETLPYPATLHRNLLHRHYFQSELQFVLSLTDISNRLVVVSRQDRQSSLKAELLLLNHNLPANVCLPLWCSAKDKYSPHHKIVRIAPTDAVVLNSAERAPYLIMVEVVETDQSVEELAALGKMQSSQRLPVPSASQKPVPTALVDLTQQAFVAAQDLAGGSMAESSMRLNQREKEKETSVLGDGPLDSQRTPVDNDGPIDSSSFSPSGQTTGTSDTILLDLSTVDLADQHPSVHQDSPILDSSTVESPRELSNSLMASNTHHQQEVHMRRNSTNTEDFQERMRTAAVLLAQLAQQEERTKSWGRWQSTSGAGNAANLSHHLLVHGKGGAGTSGDIGVPSGTAADGAARTYTSAQGMEEIRARIIQEMMMLEEQRKRLMDTPGGHSRHGSDSWSTGAGPVESNPEVDVSGATVSSGALSPTVPLEGDVLEDQTLLRDKVKHKDDPSAAIFREDWDAKVERIRVSSPYGHLPGWRLFSVIVKTGADLRQEQFALQLIKEMQRIWESEGLDIWVQYYRILVLNDSSGLVETIKNTMSIHSLKKEAYSRRRTSLDLPVFTLYDYYLLQYGAPNTDSFLKAQDNFMRSLVGYSLISYILQLKDRHNGNILVDKEGHLVHIDFGFMLTNSPGSMGFEMAPFKLSQEYIDVLGGLDGVKFTEFRDLMVKGFLALRKYADNIILLVDMMQKDSKLPCFVSSSANASAALKERFQINLTETQVNDYVDNMIVSSCCNVFTRLYDTFQYYSNGIL</sequence>
<feature type="region of interest" description="Disordered" evidence="6">
    <location>
        <begin position="828"/>
        <end position="848"/>
    </location>
</feature>
<accession>A0A9W8B0E8</accession>
<dbReference type="Proteomes" id="UP001150925">
    <property type="component" value="Unassembled WGS sequence"/>
</dbReference>
<proteinExistence type="inferred from homology"/>
<dbReference type="InterPro" id="IPR016024">
    <property type="entry name" value="ARM-type_fold"/>
</dbReference>
<feature type="region of interest" description="Disordered" evidence="6">
    <location>
        <begin position="975"/>
        <end position="1015"/>
    </location>
</feature>
<evidence type="ECO:0000256" key="6">
    <source>
        <dbReference type="SAM" id="MobiDB-lite"/>
    </source>
</evidence>
<evidence type="ECO:0000256" key="4">
    <source>
        <dbReference type="ARBA" id="ARBA00022679"/>
    </source>
</evidence>
<keyword evidence="5" id="KW-0418">Kinase</keyword>
<dbReference type="SUPFAM" id="SSF47954">
    <property type="entry name" value="Cyclin-like"/>
    <property type="match status" value="1"/>
</dbReference>
<dbReference type="InterPro" id="IPR042236">
    <property type="entry name" value="PI3K_accessory_sf"/>
</dbReference>
<dbReference type="CDD" id="cd05168">
    <property type="entry name" value="PI4Kc_III_beta"/>
    <property type="match status" value="1"/>
</dbReference>
<dbReference type="Gene3D" id="1.10.472.10">
    <property type="entry name" value="Cyclin-like"/>
    <property type="match status" value="1"/>
</dbReference>
<dbReference type="Gene3D" id="1.25.40.70">
    <property type="entry name" value="Phosphatidylinositol 3-kinase, accessory domain (PIK)"/>
    <property type="match status" value="1"/>
</dbReference>
<dbReference type="GO" id="GO:0005737">
    <property type="term" value="C:cytoplasm"/>
    <property type="evidence" value="ECO:0007669"/>
    <property type="project" value="TreeGrafter"/>
</dbReference>
<comment type="caution">
    <text evidence="8">The sequence shown here is derived from an EMBL/GenBank/DDBJ whole genome shotgun (WGS) entry which is preliminary data.</text>
</comment>
<dbReference type="Pfam" id="PF00454">
    <property type="entry name" value="PI3_PI4_kinase"/>
    <property type="match status" value="1"/>
</dbReference>
<dbReference type="PANTHER" id="PTHR10048">
    <property type="entry name" value="PHOSPHATIDYLINOSITOL KINASE"/>
    <property type="match status" value="1"/>
</dbReference>
<dbReference type="Pfam" id="PF00134">
    <property type="entry name" value="Cyclin_N"/>
    <property type="match status" value="1"/>
</dbReference>
<comment type="catalytic activity">
    <reaction evidence="1">
        <text>a 1,2-diacyl-sn-glycero-3-phospho-(1D-myo-inositol) + ATP = a 1,2-diacyl-sn-glycero-3-phospho-(1D-myo-inositol 4-phosphate) + ADP + H(+)</text>
        <dbReference type="Rhea" id="RHEA:19877"/>
        <dbReference type="ChEBI" id="CHEBI:15378"/>
        <dbReference type="ChEBI" id="CHEBI:30616"/>
        <dbReference type="ChEBI" id="CHEBI:57880"/>
        <dbReference type="ChEBI" id="CHEBI:58178"/>
        <dbReference type="ChEBI" id="CHEBI:456216"/>
        <dbReference type="EC" id="2.7.1.67"/>
    </reaction>
</comment>
<dbReference type="InterPro" id="IPR057754">
    <property type="entry name" value="PI4-kinase_beta/PIK1_cat"/>
</dbReference>
<dbReference type="GO" id="GO:0048015">
    <property type="term" value="P:phosphatidylinositol-mediated signaling"/>
    <property type="evidence" value="ECO:0007669"/>
    <property type="project" value="TreeGrafter"/>
</dbReference>
<evidence type="ECO:0000313" key="9">
    <source>
        <dbReference type="Proteomes" id="UP001150925"/>
    </source>
</evidence>
<dbReference type="GO" id="GO:0046854">
    <property type="term" value="P:phosphatidylinositol phosphate biosynthetic process"/>
    <property type="evidence" value="ECO:0007669"/>
    <property type="project" value="InterPro"/>
</dbReference>
<dbReference type="InterPro" id="IPR015433">
    <property type="entry name" value="PI3/4_kinase"/>
</dbReference>
<dbReference type="EMBL" id="JANBPY010000046">
    <property type="protein sequence ID" value="KAJ1969556.1"/>
    <property type="molecule type" value="Genomic_DNA"/>
</dbReference>
<dbReference type="PROSITE" id="PS00915">
    <property type="entry name" value="PI3_4_KINASE_1"/>
    <property type="match status" value="1"/>
</dbReference>
<dbReference type="InterPro" id="IPR006671">
    <property type="entry name" value="Cyclin_N"/>
</dbReference>
<dbReference type="InterPro" id="IPR049160">
    <property type="entry name" value="PI4KB-PIK1_PIK"/>
</dbReference>
<dbReference type="Gene3D" id="1.10.1070.11">
    <property type="entry name" value="Phosphatidylinositol 3-/4-kinase, catalytic domain"/>
    <property type="match status" value="1"/>
</dbReference>
<dbReference type="OrthoDB" id="10264149at2759"/>
<feature type="domain" description="PI3K/PI4K catalytic" evidence="7">
    <location>
        <begin position="1051"/>
        <end position="1327"/>
    </location>
</feature>
<comment type="similarity">
    <text evidence="2">Belongs to the PI3/PI4-kinase family. Type III PI4K subfamily.</text>
</comment>
<dbReference type="FunFam" id="1.10.1070.11:FF:000016">
    <property type="entry name" value="PIK1p Phosphatidylinositol 4-kinase"/>
    <property type="match status" value="1"/>
</dbReference>
<keyword evidence="4 8" id="KW-0808">Transferase</keyword>
<dbReference type="SUPFAM" id="SSF48371">
    <property type="entry name" value="ARM repeat"/>
    <property type="match status" value="1"/>
</dbReference>
<dbReference type="InterPro" id="IPR036940">
    <property type="entry name" value="PI3/4_kinase_cat_sf"/>
</dbReference>
<evidence type="ECO:0000256" key="2">
    <source>
        <dbReference type="ARBA" id="ARBA00006209"/>
    </source>
</evidence>
<feature type="region of interest" description="Disordered" evidence="6">
    <location>
        <begin position="493"/>
        <end position="601"/>
    </location>
</feature>
<dbReference type="InterPro" id="IPR000403">
    <property type="entry name" value="PI3/4_kinase_cat_dom"/>
</dbReference>
<evidence type="ECO:0000256" key="1">
    <source>
        <dbReference type="ARBA" id="ARBA00001686"/>
    </source>
</evidence>
<evidence type="ECO:0000259" key="7">
    <source>
        <dbReference type="PROSITE" id="PS50290"/>
    </source>
</evidence>
<dbReference type="InterPro" id="IPR011009">
    <property type="entry name" value="Kinase-like_dom_sf"/>
</dbReference>
<dbReference type="Pfam" id="PF21245">
    <property type="entry name" value="PI4KB-PIK1_PIK"/>
    <property type="match status" value="1"/>
</dbReference>
<evidence type="ECO:0000256" key="3">
    <source>
        <dbReference type="ARBA" id="ARBA00012169"/>
    </source>
</evidence>
<dbReference type="SUPFAM" id="SSF56112">
    <property type="entry name" value="Protein kinase-like (PK-like)"/>
    <property type="match status" value="1"/>
</dbReference>
<keyword evidence="9" id="KW-1185">Reference proteome</keyword>
<evidence type="ECO:0000256" key="5">
    <source>
        <dbReference type="ARBA" id="ARBA00022777"/>
    </source>
</evidence>
<name>A0A9W8B0E8_9FUNG</name>
<dbReference type="PROSITE" id="PS50290">
    <property type="entry name" value="PI3_4_KINASE_3"/>
    <property type="match status" value="1"/>
</dbReference>
<feature type="compositionally biased region" description="Polar residues" evidence="6">
    <location>
        <begin position="797"/>
        <end position="811"/>
    </location>
</feature>
<dbReference type="GO" id="GO:0016020">
    <property type="term" value="C:membrane"/>
    <property type="evidence" value="ECO:0007669"/>
    <property type="project" value="TreeGrafter"/>
</dbReference>
<organism evidence="8 9">
    <name type="scientific">Dispira parvispora</name>
    <dbReference type="NCBI Taxonomy" id="1520584"/>
    <lineage>
        <taxon>Eukaryota</taxon>
        <taxon>Fungi</taxon>
        <taxon>Fungi incertae sedis</taxon>
        <taxon>Zoopagomycota</taxon>
        <taxon>Kickxellomycotina</taxon>
        <taxon>Dimargaritomycetes</taxon>
        <taxon>Dimargaritales</taxon>
        <taxon>Dimargaritaceae</taxon>
        <taxon>Dispira</taxon>
    </lineage>
</organism>
<dbReference type="GO" id="GO:0004430">
    <property type="term" value="F:1-phosphatidylinositol 4-kinase activity"/>
    <property type="evidence" value="ECO:0007669"/>
    <property type="project" value="UniProtKB-EC"/>
</dbReference>
<dbReference type="InterPro" id="IPR036915">
    <property type="entry name" value="Cyclin-like_sf"/>
</dbReference>
<evidence type="ECO:0000313" key="8">
    <source>
        <dbReference type="EMBL" id="KAJ1969556.1"/>
    </source>
</evidence>
<dbReference type="EC" id="2.7.1.67" evidence="3"/>
<dbReference type="SMART" id="SM00146">
    <property type="entry name" value="PI3Kc"/>
    <property type="match status" value="1"/>
</dbReference>
<dbReference type="PANTHER" id="PTHR10048:SF22">
    <property type="entry name" value="PHOSPHATIDYLINOSITOL 4-KINASE BETA"/>
    <property type="match status" value="1"/>
</dbReference>
<gene>
    <name evidence="8" type="primary">PIK1</name>
    <name evidence="8" type="ORF">IWQ62_000554</name>
</gene>
<dbReference type="InterPro" id="IPR018936">
    <property type="entry name" value="PI3/4_kinase_CS"/>
</dbReference>
<dbReference type="Gene3D" id="3.30.1010.10">
    <property type="entry name" value="Phosphatidylinositol 3-kinase Catalytic Subunit, Chain A, domain 4"/>
    <property type="match status" value="1"/>
</dbReference>
<feature type="compositionally biased region" description="Polar residues" evidence="6">
    <location>
        <begin position="831"/>
        <end position="848"/>
    </location>
</feature>
<dbReference type="PROSITE" id="PS00916">
    <property type="entry name" value="PI3_4_KINASE_2"/>
    <property type="match status" value="1"/>
</dbReference>
<protein>
    <recommendedName>
        <fullName evidence="3">1-phosphatidylinositol 4-kinase</fullName>
        <ecNumber evidence="3">2.7.1.67</ecNumber>
    </recommendedName>
</protein>
<reference evidence="8" key="1">
    <citation type="submission" date="2022-07" db="EMBL/GenBank/DDBJ databases">
        <title>Phylogenomic reconstructions and comparative analyses of Kickxellomycotina fungi.</title>
        <authorList>
            <person name="Reynolds N.K."/>
            <person name="Stajich J.E."/>
            <person name="Barry K."/>
            <person name="Grigoriev I.V."/>
            <person name="Crous P."/>
            <person name="Smith M.E."/>
        </authorList>
    </citation>
    <scope>NUCLEOTIDE SEQUENCE</scope>
    <source>
        <strain evidence="8">RSA 1196</strain>
    </source>
</reference>
<feature type="region of interest" description="Disordered" evidence="6">
    <location>
        <begin position="371"/>
        <end position="407"/>
    </location>
</feature>
<feature type="region of interest" description="Disordered" evidence="6">
    <location>
        <begin position="760"/>
        <end position="811"/>
    </location>
</feature>